<keyword evidence="1" id="KW-0812">Transmembrane</keyword>
<evidence type="ECO:0000256" key="1">
    <source>
        <dbReference type="SAM" id="Phobius"/>
    </source>
</evidence>
<comment type="caution">
    <text evidence="2">The sequence shown here is derived from an EMBL/GenBank/DDBJ whole genome shotgun (WGS) entry which is preliminary data.</text>
</comment>
<keyword evidence="3" id="KW-1185">Reference proteome</keyword>
<keyword evidence="1" id="KW-0472">Membrane</keyword>
<dbReference type="Proteomes" id="UP001431783">
    <property type="component" value="Unassembled WGS sequence"/>
</dbReference>
<dbReference type="AlphaFoldDB" id="A0AAW1TXV6"/>
<evidence type="ECO:0000313" key="2">
    <source>
        <dbReference type="EMBL" id="KAK9875110.1"/>
    </source>
</evidence>
<evidence type="ECO:0000313" key="3">
    <source>
        <dbReference type="Proteomes" id="UP001431783"/>
    </source>
</evidence>
<gene>
    <name evidence="2" type="ORF">WA026_005904</name>
</gene>
<sequence length="281" mass="32581">MHPLVTSVRTKSYTSLVFVIFLLTVGQISTIDRRTADVRRYLCQLVRKLRWPCIFSQDYDNRFDKIPIHLPTIIYTLLDNKVWNLASEIDVKLIHGAFDPFKSPLWTPLTLLKYYFKNDDKQTNDRPRVQAIWNFESDFPTILALCATVSGQPTPSRANFNRALIALVESPVSPLFGLSARRCQRGRWQRRIKDHGYHSRNVGPVAVFGLPSEIRPRLLIFPRNGERIHGVISSVESEDNNDLSFIGHLLVNRSRCEYTRTDRWEVGSLLFLQICMYSRLD</sequence>
<reference evidence="2 3" key="1">
    <citation type="submission" date="2023-03" db="EMBL/GenBank/DDBJ databases">
        <title>Genome insight into feeding habits of ladybird beetles.</title>
        <authorList>
            <person name="Li H.-S."/>
            <person name="Huang Y.-H."/>
            <person name="Pang H."/>
        </authorList>
    </citation>
    <scope>NUCLEOTIDE SEQUENCE [LARGE SCALE GENOMIC DNA]</scope>
    <source>
        <strain evidence="2">SYSU_2023b</strain>
        <tissue evidence="2">Whole body</tissue>
    </source>
</reference>
<protein>
    <submittedName>
        <fullName evidence="2">Uncharacterized protein</fullName>
    </submittedName>
</protein>
<keyword evidence="1" id="KW-1133">Transmembrane helix</keyword>
<proteinExistence type="predicted"/>
<organism evidence="2 3">
    <name type="scientific">Henosepilachna vigintioctopunctata</name>
    <dbReference type="NCBI Taxonomy" id="420089"/>
    <lineage>
        <taxon>Eukaryota</taxon>
        <taxon>Metazoa</taxon>
        <taxon>Ecdysozoa</taxon>
        <taxon>Arthropoda</taxon>
        <taxon>Hexapoda</taxon>
        <taxon>Insecta</taxon>
        <taxon>Pterygota</taxon>
        <taxon>Neoptera</taxon>
        <taxon>Endopterygota</taxon>
        <taxon>Coleoptera</taxon>
        <taxon>Polyphaga</taxon>
        <taxon>Cucujiformia</taxon>
        <taxon>Coccinelloidea</taxon>
        <taxon>Coccinellidae</taxon>
        <taxon>Epilachninae</taxon>
        <taxon>Epilachnini</taxon>
        <taxon>Henosepilachna</taxon>
    </lineage>
</organism>
<accession>A0AAW1TXV6</accession>
<feature type="transmembrane region" description="Helical" evidence="1">
    <location>
        <begin position="12"/>
        <end position="31"/>
    </location>
</feature>
<dbReference type="EMBL" id="JARQZJ010000032">
    <property type="protein sequence ID" value="KAK9875110.1"/>
    <property type="molecule type" value="Genomic_DNA"/>
</dbReference>
<name>A0AAW1TXV6_9CUCU</name>